<accession>A0A1Y5PY22</accession>
<dbReference type="RefSeq" id="WP_295322035.1">
    <property type="nucleotide sequence ID" value="NZ_LT598653.1"/>
</dbReference>
<dbReference type="InterPro" id="IPR006750">
    <property type="entry name" value="YdcZ"/>
</dbReference>
<gene>
    <name evidence="2" type="ORF">SPPYR_3818</name>
</gene>
<keyword evidence="1" id="KW-0472">Membrane</keyword>
<keyword evidence="1" id="KW-1133">Transmembrane helix</keyword>
<dbReference type="Pfam" id="PF04657">
    <property type="entry name" value="DMT_YdcZ"/>
    <property type="match status" value="1"/>
</dbReference>
<evidence type="ECO:0000313" key="2">
    <source>
        <dbReference type="EMBL" id="SBV34933.1"/>
    </source>
</evidence>
<feature type="transmembrane region" description="Helical" evidence="1">
    <location>
        <begin position="6"/>
        <end position="27"/>
    </location>
</feature>
<sequence length="152" mass="15648">MTANNAAPAFATIMFLTGVGIPILAALNGGLGARLGSPMAASMILFGLAFLIATAGALMTASIGQIRFTSDIPAPFYFGGLFVAFYVIAVTFIAPKFGVGNAIFFVLVGQLISAATIDHFGLFGAMRSAIDLKRVAGIALMIAGVWLARRTG</sequence>
<dbReference type="KEGG" id="sphu:SPPYR_3818"/>
<evidence type="ECO:0000256" key="1">
    <source>
        <dbReference type="SAM" id="Phobius"/>
    </source>
</evidence>
<evidence type="ECO:0008006" key="3">
    <source>
        <dbReference type="Google" id="ProtNLM"/>
    </source>
</evidence>
<feature type="transmembrane region" description="Helical" evidence="1">
    <location>
        <begin position="39"/>
        <end position="64"/>
    </location>
</feature>
<organism evidence="2">
    <name type="scientific">uncultured Sphingopyxis sp</name>
    <dbReference type="NCBI Taxonomy" id="310581"/>
    <lineage>
        <taxon>Bacteria</taxon>
        <taxon>Pseudomonadati</taxon>
        <taxon>Pseudomonadota</taxon>
        <taxon>Alphaproteobacteria</taxon>
        <taxon>Sphingomonadales</taxon>
        <taxon>Sphingomonadaceae</taxon>
        <taxon>Sphingopyxis</taxon>
        <taxon>environmental samples</taxon>
    </lineage>
</organism>
<feature type="transmembrane region" description="Helical" evidence="1">
    <location>
        <begin position="102"/>
        <end position="126"/>
    </location>
</feature>
<name>A0A1Y5PY22_9SPHN</name>
<protein>
    <recommendedName>
        <fullName evidence="3">Transporter family-2 protein</fullName>
    </recommendedName>
</protein>
<dbReference type="PANTHER" id="PTHR34821">
    <property type="entry name" value="INNER MEMBRANE PROTEIN YDCZ"/>
    <property type="match status" value="1"/>
</dbReference>
<feature type="transmembrane region" description="Helical" evidence="1">
    <location>
        <begin position="76"/>
        <end position="95"/>
    </location>
</feature>
<dbReference type="EMBL" id="LT598653">
    <property type="protein sequence ID" value="SBV34933.1"/>
    <property type="molecule type" value="Genomic_DNA"/>
</dbReference>
<dbReference type="AlphaFoldDB" id="A0A1Y5PY22"/>
<dbReference type="PANTHER" id="PTHR34821:SF2">
    <property type="entry name" value="INNER MEMBRANE PROTEIN YDCZ"/>
    <property type="match status" value="1"/>
</dbReference>
<dbReference type="GO" id="GO:0005886">
    <property type="term" value="C:plasma membrane"/>
    <property type="evidence" value="ECO:0007669"/>
    <property type="project" value="TreeGrafter"/>
</dbReference>
<keyword evidence="1" id="KW-0812">Transmembrane</keyword>
<reference evidence="2" key="1">
    <citation type="submission" date="2016-03" db="EMBL/GenBank/DDBJ databases">
        <authorList>
            <person name="Ploux O."/>
        </authorList>
    </citation>
    <scope>NUCLEOTIDE SEQUENCE</scope>
    <source>
        <strain evidence="2">UC10</strain>
    </source>
</reference>
<proteinExistence type="predicted"/>